<name>A0ABS6BVV0_9CLOT</name>
<sequence length="55" mass="6803">MEKKNKYILNMGLAFDEDRVLKKLRQMAKEGWILEKMSLIRYNKHYSNNYWGRYS</sequence>
<protein>
    <recommendedName>
        <fullName evidence="3">DUF4177 domain-containing protein</fullName>
    </recommendedName>
</protein>
<dbReference type="RefSeq" id="WP_216148516.1">
    <property type="nucleotide sequence ID" value="NZ_JAHLDV010000017.1"/>
</dbReference>
<accession>A0ABS6BVV0</accession>
<dbReference type="Proteomes" id="UP000776252">
    <property type="component" value="Unassembled WGS sequence"/>
</dbReference>
<gene>
    <name evidence="1" type="ORF">KPL37_09435</name>
</gene>
<dbReference type="EMBL" id="JAHLDV010000017">
    <property type="protein sequence ID" value="MBU3159973.1"/>
    <property type="molecule type" value="Genomic_DNA"/>
</dbReference>
<reference evidence="1 2" key="1">
    <citation type="submission" date="2021-06" db="EMBL/GenBank/DDBJ databases">
        <title>Clostridia strains as spoilage organisms.</title>
        <authorList>
            <person name="Wambui J."/>
            <person name="Stephan R."/>
            <person name="Stevens M.J.A."/>
        </authorList>
    </citation>
    <scope>NUCLEOTIDE SEQUENCE [LARGE SCALE GENOMIC DNA]</scope>
    <source>
        <strain evidence="1 2">DSM 14204</strain>
    </source>
</reference>
<comment type="caution">
    <text evidence="1">The sequence shown here is derived from an EMBL/GenBank/DDBJ whole genome shotgun (WGS) entry which is preliminary data.</text>
</comment>
<evidence type="ECO:0008006" key="3">
    <source>
        <dbReference type="Google" id="ProtNLM"/>
    </source>
</evidence>
<keyword evidence="2" id="KW-1185">Reference proteome</keyword>
<proteinExistence type="predicted"/>
<evidence type="ECO:0000313" key="2">
    <source>
        <dbReference type="Proteomes" id="UP000776252"/>
    </source>
</evidence>
<evidence type="ECO:0000313" key="1">
    <source>
        <dbReference type="EMBL" id="MBU3159973.1"/>
    </source>
</evidence>
<organism evidence="1 2">
    <name type="scientific">Clostridium frigoris</name>
    <dbReference type="NCBI Taxonomy" id="205327"/>
    <lineage>
        <taxon>Bacteria</taxon>
        <taxon>Bacillati</taxon>
        <taxon>Bacillota</taxon>
        <taxon>Clostridia</taxon>
        <taxon>Eubacteriales</taxon>
        <taxon>Clostridiaceae</taxon>
        <taxon>Clostridium</taxon>
    </lineage>
</organism>